<dbReference type="PROSITE" id="PS51202">
    <property type="entry name" value="RCK_C"/>
    <property type="match status" value="2"/>
</dbReference>
<dbReference type="eggNOG" id="COG0569">
    <property type="taxonomic scope" value="Bacteria"/>
</dbReference>
<dbReference type="InterPro" id="IPR006512">
    <property type="entry name" value="YidE_YbjL"/>
</dbReference>
<accession>N6X342</accession>
<feature type="transmembrane region" description="Helical" evidence="8">
    <location>
        <begin position="521"/>
        <end position="542"/>
    </location>
</feature>
<gene>
    <name evidence="10" type="ORF">HMPREF9004_1762</name>
</gene>
<comment type="subcellular location">
    <subcellularLocation>
        <location evidence="1">Cell membrane</location>
        <topology evidence="1">Multi-pass membrane protein</topology>
    </subcellularLocation>
</comment>
<feature type="transmembrane region" description="Helical" evidence="8">
    <location>
        <begin position="48"/>
        <end position="68"/>
    </location>
</feature>
<keyword evidence="6 8" id="KW-1133">Transmembrane helix</keyword>
<feature type="transmembrane region" description="Helical" evidence="8">
    <location>
        <begin position="80"/>
        <end position="101"/>
    </location>
</feature>
<dbReference type="eggNOG" id="COG2985">
    <property type="taxonomic scope" value="Bacteria"/>
</dbReference>
<feature type="transmembrane region" description="Helical" evidence="8">
    <location>
        <begin position="394"/>
        <end position="413"/>
    </location>
</feature>
<dbReference type="EMBL" id="AQHZ01000024">
    <property type="protein sequence ID" value="ENO17852.1"/>
    <property type="molecule type" value="Genomic_DNA"/>
</dbReference>
<dbReference type="InterPro" id="IPR036721">
    <property type="entry name" value="RCK_C_sf"/>
</dbReference>
<proteinExistence type="inferred from homology"/>
<dbReference type="RefSeq" id="WP_005964587.1">
    <property type="nucleotide sequence ID" value="NZ_CP040505.1"/>
</dbReference>
<dbReference type="NCBIfam" id="TIGR01625">
    <property type="entry name" value="YidE_YbjL_dupl"/>
    <property type="match status" value="1"/>
</dbReference>
<feature type="domain" description="RCK C-terminal" evidence="9">
    <location>
        <begin position="275"/>
        <end position="359"/>
    </location>
</feature>
<evidence type="ECO:0000256" key="1">
    <source>
        <dbReference type="ARBA" id="ARBA00004651"/>
    </source>
</evidence>
<feature type="transmembrane region" description="Helical" evidence="8">
    <location>
        <begin position="434"/>
        <end position="453"/>
    </location>
</feature>
<keyword evidence="5 8" id="KW-0812">Transmembrane</keyword>
<dbReference type="Gene3D" id="3.30.70.1450">
    <property type="entry name" value="Regulator of K+ conductance, C-terminal domain"/>
    <property type="match status" value="1"/>
</dbReference>
<dbReference type="PATRIC" id="fig|888050.3.peg.1693"/>
<feature type="transmembrane region" description="Helical" evidence="8">
    <location>
        <begin position="459"/>
        <end position="480"/>
    </location>
</feature>
<name>N6X342_9ACTO</name>
<keyword evidence="4" id="KW-1003">Cell membrane</keyword>
<dbReference type="GO" id="GO:0008324">
    <property type="term" value="F:monoatomic cation transmembrane transporter activity"/>
    <property type="evidence" value="ECO:0007669"/>
    <property type="project" value="InterPro"/>
</dbReference>
<evidence type="ECO:0000256" key="7">
    <source>
        <dbReference type="ARBA" id="ARBA00023136"/>
    </source>
</evidence>
<evidence type="ECO:0000256" key="5">
    <source>
        <dbReference type="ARBA" id="ARBA00022692"/>
    </source>
</evidence>
<dbReference type="STRING" id="888050.HMPREF9004_1762"/>
<protein>
    <recommendedName>
        <fullName evidence="9">RCK C-terminal domain-containing protein</fullName>
    </recommendedName>
</protein>
<keyword evidence="3" id="KW-0813">Transport</keyword>
<dbReference type="PANTHER" id="PTHR30445">
    <property type="entry name" value="K(+)_H(+) ANTIPORTER SUBUNIT KHTT"/>
    <property type="match status" value="1"/>
</dbReference>
<feature type="domain" description="RCK C-terminal" evidence="9">
    <location>
        <begin position="192"/>
        <end position="274"/>
    </location>
</feature>
<evidence type="ECO:0000259" key="9">
    <source>
        <dbReference type="PROSITE" id="PS51202"/>
    </source>
</evidence>
<dbReference type="InterPro" id="IPR050144">
    <property type="entry name" value="AAE_transporter"/>
</dbReference>
<feature type="transmembrane region" description="Helical" evidence="8">
    <location>
        <begin position="370"/>
        <end position="388"/>
    </location>
</feature>
<keyword evidence="11" id="KW-1185">Reference proteome</keyword>
<dbReference type="Proteomes" id="UP000013015">
    <property type="component" value="Unassembled WGS sequence"/>
</dbReference>
<evidence type="ECO:0000256" key="8">
    <source>
        <dbReference type="SAM" id="Phobius"/>
    </source>
</evidence>
<dbReference type="Pfam" id="PF02080">
    <property type="entry name" value="TrkA_C"/>
    <property type="match status" value="1"/>
</dbReference>
<feature type="transmembrane region" description="Helical" evidence="8">
    <location>
        <begin position="107"/>
        <end position="129"/>
    </location>
</feature>
<sequence>MHPSPQRHTTSEFKTVETVFSLLADQPVLFLFLLIGVGMAFGHVKVKGIGLGAAAVLFLAIALAAWAQAYGIELVVTKQLGTLGLTLFTFAIGINSGASFFHNLKTATGPILAVVLLYVLTATTGLFVGKAMGMDIALISGTFAGAVTNTPALNAAGEASGDLATATVGYSIAYLFGVIGMLIASMAALAYGKNDRDQPSPLANRTIRVERDDHPFVGDIYQKLGSKVTFSRLRRGETGPITRPSMSDTLDQGDLVTVVGPRELVARAATELGHASSHSLMQDRSYLDFRRVTVSDPKVAGRTIADLDFATQFSGTISRVRRGDVDMVAEPGLVLQQGDRVRVVAPTSKMEAITKFFGDSARGLSDLNPIALGLGMALGIAIGELPILTPSGEYFSIGSAAGTLIVGLIFGRLGRIGPIVTALPFTASQVLSELGLLVFLAQAGANAGGQIAHAFTSGAWIKIAVLGFIMTTIMAVGIYVTMRWIFKMGGTQLSGLLGGAQTQPAVLAFANGRTNSDPRVALGYALIYPIAMVGKILVAQILGGM</sequence>
<evidence type="ECO:0000313" key="10">
    <source>
        <dbReference type="EMBL" id="ENO17852.1"/>
    </source>
</evidence>
<dbReference type="Pfam" id="PF06826">
    <property type="entry name" value="Asp-Al_Ex"/>
    <property type="match status" value="2"/>
</dbReference>
<comment type="caution">
    <text evidence="10">The sequence shown here is derived from an EMBL/GenBank/DDBJ whole genome shotgun (WGS) entry which is preliminary data.</text>
</comment>
<evidence type="ECO:0000256" key="6">
    <source>
        <dbReference type="ARBA" id="ARBA00022989"/>
    </source>
</evidence>
<feature type="transmembrane region" description="Helical" evidence="8">
    <location>
        <begin position="168"/>
        <end position="191"/>
    </location>
</feature>
<keyword evidence="7 8" id="KW-0472">Membrane</keyword>
<evidence type="ECO:0000256" key="4">
    <source>
        <dbReference type="ARBA" id="ARBA00022475"/>
    </source>
</evidence>
<evidence type="ECO:0000256" key="2">
    <source>
        <dbReference type="ARBA" id="ARBA00009854"/>
    </source>
</evidence>
<organism evidence="10 11">
    <name type="scientific">Schaalia cardiffensis F0333</name>
    <dbReference type="NCBI Taxonomy" id="888050"/>
    <lineage>
        <taxon>Bacteria</taxon>
        <taxon>Bacillati</taxon>
        <taxon>Actinomycetota</taxon>
        <taxon>Actinomycetes</taxon>
        <taxon>Actinomycetales</taxon>
        <taxon>Actinomycetaceae</taxon>
        <taxon>Schaalia</taxon>
    </lineage>
</organism>
<dbReference type="GO" id="GO:0006813">
    <property type="term" value="P:potassium ion transport"/>
    <property type="evidence" value="ECO:0007669"/>
    <property type="project" value="InterPro"/>
</dbReference>
<evidence type="ECO:0000313" key="11">
    <source>
        <dbReference type="Proteomes" id="UP000013015"/>
    </source>
</evidence>
<dbReference type="AlphaFoldDB" id="N6X342"/>
<dbReference type="SUPFAM" id="SSF116726">
    <property type="entry name" value="TrkA C-terminal domain-like"/>
    <property type="match status" value="1"/>
</dbReference>
<feature type="transmembrane region" description="Helical" evidence="8">
    <location>
        <begin position="20"/>
        <end position="42"/>
    </location>
</feature>
<dbReference type="GO" id="GO:0005886">
    <property type="term" value="C:plasma membrane"/>
    <property type="evidence" value="ECO:0007669"/>
    <property type="project" value="UniProtKB-SubCell"/>
</dbReference>
<reference evidence="10 11" key="1">
    <citation type="submission" date="2013-03" db="EMBL/GenBank/DDBJ databases">
        <title>Reference genome for the Human Microbiome Project.</title>
        <authorList>
            <person name="Aqrawi P."/>
            <person name="Ayvaz T."/>
            <person name="Bess C."/>
            <person name="Blankenburg K."/>
            <person name="Coyle M."/>
            <person name="Deng J."/>
            <person name="Forbes L."/>
            <person name="Fowler G."/>
            <person name="Francisco L."/>
            <person name="Fu Q."/>
            <person name="Gibbs R."/>
            <person name="Gross S."/>
            <person name="Gubbala S."/>
            <person name="Hale W."/>
            <person name="Hemphill L."/>
            <person name="Highlander S."/>
            <person name="Hirani K."/>
            <person name="Jackson L."/>
            <person name="Jakkamsetti A."/>
            <person name="Javaid M."/>
            <person name="Jayaseelan J.C."/>
            <person name="Jiang H."/>
            <person name="Joshi V."/>
            <person name="Korchina V."/>
            <person name="Kovar C."/>
            <person name="Lara F."/>
            <person name="Lee S."/>
            <person name="Liu Y."/>
            <person name="Mata R."/>
            <person name="Mathew T."/>
            <person name="Munidasa M."/>
            <person name="Muzny D."/>
            <person name="Nazareth L."/>
            <person name="Ngo R."/>
            <person name="Nguyen L."/>
            <person name="Nguyen N."/>
            <person name="Okwuonu G."/>
            <person name="Ongeri F."/>
            <person name="Palculict T."/>
            <person name="Patil S."/>
            <person name="Petrosino J."/>
            <person name="Pham C."/>
            <person name="Pham P."/>
            <person name="Pu L.-L."/>
            <person name="Qin X."/>
            <person name="Qu J."/>
            <person name="Reid J."/>
            <person name="Ross M."/>
            <person name="Ruth R."/>
            <person name="Saada N."/>
            <person name="San Lucas F."/>
            <person name="Santibanez J."/>
            <person name="Shang Y."/>
            <person name="Simmons D."/>
            <person name="Song X.-Z."/>
            <person name="Tang L.-Y."/>
            <person name="Thornton R."/>
            <person name="Warren J."/>
            <person name="Weissenberger G."/>
            <person name="Wilczek-Boney K."/>
            <person name="Worley K."/>
            <person name="Youmans B."/>
            <person name="Zhang J."/>
            <person name="Zhang L."/>
            <person name="Zhao Z."/>
            <person name="Zhou C."/>
            <person name="Zhu D."/>
            <person name="Zhu Y."/>
        </authorList>
    </citation>
    <scope>NUCLEOTIDE SEQUENCE [LARGE SCALE GENOMIC DNA]</scope>
    <source>
        <strain evidence="10 11">F0333</strain>
    </source>
</reference>
<dbReference type="InterPro" id="IPR006037">
    <property type="entry name" value="RCK_C"/>
</dbReference>
<comment type="similarity">
    <text evidence="2">Belongs to the AAE transporter (TC 2.A.81) family.</text>
</comment>
<dbReference type="PANTHER" id="PTHR30445:SF3">
    <property type="entry name" value="TRANSPORT PROTEIN YIDE-RELATED"/>
    <property type="match status" value="1"/>
</dbReference>
<feature type="transmembrane region" description="Helical" evidence="8">
    <location>
        <begin position="136"/>
        <end position="156"/>
    </location>
</feature>
<dbReference type="HOGENOM" id="CLU_035023_3_0_11"/>
<evidence type="ECO:0000256" key="3">
    <source>
        <dbReference type="ARBA" id="ARBA00022448"/>
    </source>
</evidence>